<gene>
    <name evidence="1" type="ORF">F4821DRAFT_252471</name>
</gene>
<dbReference type="Proteomes" id="UP001497680">
    <property type="component" value="Unassembled WGS sequence"/>
</dbReference>
<evidence type="ECO:0000313" key="1">
    <source>
        <dbReference type="EMBL" id="KAI6093465.1"/>
    </source>
</evidence>
<accession>A0ACC0DKW0</accession>
<dbReference type="EMBL" id="MU394280">
    <property type="protein sequence ID" value="KAI6093465.1"/>
    <property type="molecule type" value="Genomic_DNA"/>
</dbReference>
<evidence type="ECO:0000313" key="2">
    <source>
        <dbReference type="Proteomes" id="UP001497680"/>
    </source>
</evidence>
<sequence length="369" mass="42319">MNPAFNHQFTRPKDLGKDTKDPKHLTIINYAPFAPYYRLNLQKNAYKARDLLNATVAAFHRRDSKDLSGRQNHARKAFLARFTDRQRDFGGKPPNPNALAFAVEDVRYLAKQLDRYFFFGLVTDHIQIWTGFDVVGKDPLKLQKRIEGSTLPCSEGNRSWIQINLNIGSKSNGNMYHLDDIVGQLMHEMIHAYLQIYACDCWKCERDSLNTVGVDGDGHGPVFLMLHRLILTEMRKWHDELKDLLVDDCPRSAISKSAWHRATAAMRSLDSEERRLLNPVRANNFGNYLVRFNTNNTKVYVNPSLITKQLKKEAELKTKRKIKKLNEDWFVDAEDEEEYSSGTSSKSTSEEHSEESSEDSAGSEDESGE</sequence>
<protein>
    <submittedName>
        <fullName evidence="1">Uncharacterized protein</fullName>
    </submittedName>
</protein>
<reference evidence="1 2" key="1">
    <citation type="journal article" date="2022" name="New Phytol.">
        <title>Ecological generalism drives hyperdiversity of secondary metabolite gene clusters in xylarialean endophytes.</title>
        <authorList>
            <person name="Franco M.E.E."/>
            <person name="Wisecaver J.H."/>
            <person name="Arnold A.E."/>
            <person name="Ju Y.M."/>
            <person name="Slot J.C."/>
            <person name="Ahrendt S."/>
            <person name="Moore L.P."/>
            <person name="Eastman K.E."/>
            <person name="Scott K."/>
            <person name="Konkel Z."/>
            <person name="Mondo S.J."/>
            <person name="Kuo A."/>
            <person name="Hayes R.D."/>
            <person name="Haridas S."/>
            <person name="Andreopoulos B."/>
            <person name="Riley R."/>
            <person name="LaButti K."/>
            <person name="Pangilinan J."/>
            <person name="Lipzen A."/>
            <person name="Amirebrahimi M."/>
            <person name="Yan J."/>
            <person name="Adam C."/>
            <person name="Keymanesh K."/>
            <person name="Ng V."/>
            <person name="Louie K."/>
            <person name="Northen T."/>
            <person name="Drula E."/>
            <person name="Henrissat B."/>
            <person name="Hsieh H.M."/>
            <person name="Youens-Clark K."/>
            <person name="Lutzoni F."/>
            <person name="Miadlikowska J."/>
            <person name="Eastwood D.C."/>
            <person name="Hamelin R.C."/>
            <person name="Grigoriev I.V."/>
            <person name="U'Ren J.M."/>
        </authorList>
    </citation>
    <scope>NUCLEOTIDE SEQUENCE [LARGE SCALE GENOMIC DNA]</scope>
    <source>
        <strain evidence="1 2">ER1909</strain>
    </source>
</reference>
<name>A0ACC0DKW0_9PEZI</name>
<comment type="caution">
    <text evidence="1">The sequence shown here is derived from an EMBL/GenBank/DDBJ whole genome shotgun (WGS) entry which is preliminary data.</text>
</comment>
<keyword evidence="2" id="KW-1185">Reference proteome</keyword>
<proteinExistence type="predicted"/>
<organism evidence="1 2">
    <name type="scientific">Hypoxylon rubiginosum</name>
    <dbReference type="NCBI Taxonomy" id="110542"/>
    <lineage>
        <taxon>Eukaryota</taxon>
        <taxon>Fungi</taxon>
        <taxon>Dikarya</taxon>
        <taxon>Ascomycota</taxon>
        <taxon>Pezizomycotina</taxon>
        <taxon>Sordariomycetes</taxon>
        <taxon>Xylariomycetidae</taxon>
        <taxon>Xylariales</taxon>
        <taxon>Hypoxylaceae</taxon>
        <taxon>Hypoxylon</taxon>
    </lineage>
</organism>